<reference evidence="3" key="2">
    <citation type="submission" date="2012-07" db="EMBL/GenBank/DDBJ databases">
        <title>Complete genome sequence of 'Candidatus Mycoplasma haemolamae'.</title>
        <authorList>
            <person name="Guimaraes A.M.S."/>
            <person name="Toth B."/>
            <person name="Santos A.P."/>
            <person name="Nascimento N.C."/>
            <person name="Sojka J.E."/>
            <person name="Messick J.B."/>
        </authorList>
    </citation>
    <scope>NUCLEOTIDE SEQUENCE [LARGE SCALE GENOMIC DNA]</scope>
    <source>
        <strain evidence="3">Purdue</strain>
    </source>
</reference>
<evidence type="ECO:0000256" key="1">
    <source>
        <dbReference type="SAM" id="MobiDB-lite"/>
    </source>
</evidence>
<feature type="region of interest" description="Disordered" evidence="1">
    <location>
        <begin position="39"/>
        <end position="72"/>
    </location>
</feature>
<proteinExistence type="predicted"/>
<gene>
    <name evidence="2" type="ordered locus">MHLP_02455</name>
</gene>
<reference evidence="2 3" key="1">
    <citation type="journal article" date="2012" name="J. Bacteriol.">
        <title>Genome Sequence of "Candidatus Mycoplasma haemolamae" Strain Purdue, a Red Blood Cell Pathogen of Alpacas (Vicugna pacos) and Llamas (Lama glama).</title>
        <authorList>
            <person name="Guimaraes A.M."/>
            <person name="Toth B."/>
            <person name="Santos A.P."/>
            <person name="do Nascimento N.C."/>
            <person name="Kritchevsky J.E."/>
            <person name="Messick J.B."/>
        </authorList>
    </citation>
    <scope>NUCLEOTIDE SEQUENCE [LARGE SCALE GENOMIC DNA]</scope>
    <source>
        <strain evidence="2 3">Purdue</strain>
    </source>
</reference>
<evidence type="ECO:0000313" key="2">
    <source>
        <dbReference type="EMBL" id="AFO52071.1"/>
    </source>
</evidence>
<accession>I7CFS7</accession>
<dbReference type="KEGG" id="mhl:MHLP_02455"/>
<sequence>MTALAKCALWGTGGTLALGGGATGGHFLREAYGEQLLGSSASQTTNFGSTQGNQPSSSQGHQAQGTGVSPAA</sequence>
<dbReference type="Proteomes" id="UP000006502">
    <property type="component" value="Chromosome"/>
</dbReference>
<protein>
    <submittedName>
        <fullName evidence="2">Uncharacterized protein</fullName>
    </submittedName>
</protein>
<dbReference type="PATRIC" id="fig|1212765.3.peg.552"/>
<organism evidence="2 3">
    <name type="scientific">Mycoplasma haematolamae (strain Purdue)</name>
    <dbReference type="NCBI Taxonomy" id="1212765"/>
    <lineage>
        <taxon>Bacteria</taxon>
        <taxon>Bacillati</taxon>
        <taxon>Mycoplasmatota</taxon>
        <taxon>Mollicutes</taxon>
        <taxon>Mycoplasmataceae</taxon>
        <taxon>Mycoplasma</taxon>
    </lineage>
</organism>
<name>I7CFS7_MYCHA</name>
<evidence type="ECO:0000313" key="3">
    <source>
        <dbReference type="Proteomes" id="UP000006502"/>
    </source>
</evidence>
<dbReference type="EMBL" id="CP003731">
    <property type="protein sequence ID" value="AFO52071.1"/>
    <property type="molecule type" value="Genomic_DNA"/>
</dbReference>
<keyword evidence="3" id="KW-1185">Reference proteome</keyword>
<dbReference type="STRING" id="1212765.MHLP_02455"/>
<dbReference type="HOGENOM" id="CLU_2718021_0_0_14"/>
<dbReference type="AlphaFoldDB" id="I7CFS7"/>